<dbReference type="GO" id="GO:0005886">
    <property type="term" value="C:plasma membrane"/>
    <property type="evidence" value="ECO:0007669"/>
    <property type="project" value="UniProtKB-SubCell"/>
</dbReference>
<organism evidence="14 15">
    <name type="scientific">Virgisporangium aliadipatigenens</name>
    <dbReference type="NCBI Taxonomy" id="741659"/>
    <lineage>
        <taxon>Bacteria</taxon>
        <taxon>Bacillati</taxon>
        <taxon>Actinomycetota</taxon>
        <taxon>Actinomycetes</taxon>
        <taxon>Micromonosporales</taxon>
        <taxon>Micromonosporaceae</taxon>
        <taxon>Virgisporangium</taxon>
    </lineage>
</organism>
<dbReference type="Pfam" id="PF00512">
    <property type="entry name" value="HisKA"/>
    <property type="match status" value="1"/>
</dbReference>
<feature type="domain" description="Histidine kinase" evidence="12">
    <location>
        <begin position="278"/>
        <end position="490"/>
    </location>
</feature>
<dbReference type="CDD" id="cd00082">
    <property type="entry name" value="HisKA"/>
    <property type="match status" value="1"/>
</dbReference>
<keyword evidence="15" id="KW-1185">Reference proteome</keyword>
<keyword evidence="7" id="KW-0812">Transmembrane</keyword>
<comment type="cofactor">
    <cofactor evidence="2">
        <name>a divalent metal cation</name>
        <dbReference type="ChEBI" id="CHEBI:60240"/>
    </cofactor>
</comment>
<dbReference type="InterPro" id="IPR036097">
    <property type="entry name" value="HisK_dim/P_sf"/>
</dbReference>
<dbReference type="Gene3D" id="3.30.565.10">
    <property type="entry name" value="Histidine kinase-like ATPase, C-terminal domain"/>
    <property type="match status" value="1"/>
</dbReference>
<name>A0A8J3YNI5_9ACTN</name>
<evidence type="ECO:0000256" key="4">
    <source>
        <dbReference type="ARBA" id="ARBA00012438"/>
    </source>
</evidence>
<evidence type="ECO:0000256" key="5">
    <source>
        <dbReference type="ARBA" id="ARBA00022553"/>
    </source>
</evidence>
<keyword evidence="10" id="KW-0902">Two-component regulatory system</keyword>
<dbReference type="Proteomes" id="UP000619260">
    <property type="component" value="Unassembled WGS sequence"/>
</dbReference>
<dbReference type="GO" id="GO:0000155">
    <property type="term" value="F:phosphorelay sensor kinase activity"/>
    <property type="evidence" value="ECO:0007669"/>
    <property type="project" value="InterPro"/>
</dbReference>
<dbReference type="PROSITE" id="PS50885">
    <property type="entry name" value="HAMP"/>
    <property type="match status" value="1"/>
</dbReference>
<reference evidence="14" key="1">
    <citation type="submission" date="2021-01" db="EMBL/GenBank/DDBJ databases">
        <title>Whole genome shotgun sequence of Virgisporangium aliadipatigenens NBRC 105644.</title>
        <authorList>
            <person name="Komaki H."/>
            <person name="Tamura T."/>
        </authorList>
    </citation>
    <scope>NUCLEOTIDE SEQUENCE</scope>
    <source>
        <strain evidence="14">NBRC 105644</strain>
    </source>
</reference>
<comment type="catalytic activity">
    <reaction evidence="1">
        <text>ATP + protein L-histidine = ADP + protein N-phospho-L-histidine.</text>
        <dbReference type="EC" id="2.7.13.3"/>
    </reaction>
</comment>
<dbReference type="InterPro" id="IPR003660">
    <property type="entry name" value="HAMP_dom"/>
</dbReference>
<dbReference type="InterPro" id="IPR005467">
    <property type="entry name" value="His_kinase_dom"/>
</dbReference>
<dbReference type="Gene3D" id="1.10.287.130">
    <property type="match status" value="1"/>
</dbReference>
<dbReference type="InterPro" id="IPR004358">
    <property type="entry name" value="Sig_transdc_His_kin-like_C"/>
</dbReference>
<dbReference type="InterPro" id="IPR003594">
    <property type="entry name" value="HATPase_dom"/>
</dbReference>
<accession>A0A8J3YNI5</accession>
<comment type="caution">
    <text evidence="14">The sequence shown here is derived from an EMBL/GenBank/DDBJ whole genome shotgun (WGS) entry which is preliminary data.</text>
</comment>
<dbReference type="PANTHER" id="PTHR45436:SF5">
    <property type="entry name" value="SENSOR HISTIDINE KINASE TRCS"/>
    <property type="match status" value="1"/>
</dbReference>
<keyword evidence="9" id="KW-1133">Transmembrane helix</keyword>
<dbReference type="InterPro" id="IPR036890">
    <property type="entry name" value="HATPase_C_sf"/>
</dbReference>
<keyword evidence="11" id="KW-0472">Membrane</keyword>
<evidence type="ECO:0000256" key="2">
    <source>
        <dbReference type="ARBA" id="ARBA00001968"/>
    </source>
</evidence>
<sequence>MIRTLRALQDRVPLRVTLVAALLLLVTIALGASGATATYVLRGYLISRLDAQLSTTTNQVAETIRKQQQNNSYSSRTPATIPIPVTRGTTSAFLWIGDAAGNVLNTNIDPPNNEENQGEPDTKARTLAYAEKLAGQPITVRPEDGRGFRWRVLMTVAGPDLVIIVALTQEDVDDTMPQLTNTLFAVDGLVLAALAVIGYLVVHTMLRRLTLVERAAQAIAAGDLTRRAPPAHPDTEVGRLSAAFNYMVSQIEMAFSARAASEYEARKSEARMRRFAADASHELRTPLTAIRGFAELYRQGGGDPAHIIGRIEHNATRMGVLVDDLLLLARLDQQRPLEMAPVDLLSLAAEAVHDTSATVTDHRVELRALAEEPPLVLGDESRLRQVVGNLVSNAVRHTPAGTEVTVTVDTAGGSAMLVVADTGPGLAPQDAARVFERFFRTDPARTRTLGGSGLGLSIVQALVEAHGGEVWLDTAPGEGARFMVRLPLFQPPHEISTEPAES</sequence>
<dbReference type="PRINTS" id="PR00344">
    <property type="entry name" value="BCTRLSENSOR"/>
</dbReference>
<dbReference type="SMART" id="SM00387">
    <property type="entry name" value="HATPase_c"/>
    <property type="match status" value="1"/>
</dbReference>
<dbReference type="SMART" id="SM00388">
    <property type="entry name" value="HisKA"/>
    <property type="match status" value="1"/>
</dbReference>
<feature type="domain" description="HAMP" evidence="13">
    <location>
        <begin position="203"/>
        <end position="256"/>
    </location>
</feature>
<dbReference type="CDD" id="cd00075">
    <property type="entry name" value="HATPase"/>
    <property type="match status" value="1"/>
</dbReference>
<evidence type="ECO:0000256" key="1">
    <source>
        <dbReference type="ARBA" id="ARBA00000085"/>
    </source>
</evidence>
<dbReference type="EC" id="2.7.13.3" evidence="4"/>
<dbReference type="RefSeq" id="WP_203900577.1">
    <property type="nucleotide sequence ID" value="NZ_BOPF01000013.1"/>
</dbReference>
<dbReference type="InterPro" id="IPR003661">
    <property type="entry name" value="HisK_dim/P_dom"/>
</dbReference>
<dbReference type="FunFam" id="1.10.287.130:FF:000001">
    <property type="entry name" value="Two-component sensor histidine kinase"/>
    <property type="match status" value="1"/>
</dbReference>
<dbReference type="InterPro" id="IPR050428">
    <property type="entry name" value="TCS_sensor_his_kinase"/>
</dbReference>
<evidence type="ECO:0000256" key="9">
    <source>
        <dbReference type="ARBA" id="ARBA00022989"/>
    </source>
</evidence>
<dbReference type="EMBL" id="BOPF01000013">
    <property type="protein sequence ID" value="GIJ47061.1"/>
    <property type="molecule type" value="Genomic_DNA"/>
</dbReference>
<evidence type="ECO:0000256" key="10">
    <source>
        <dbReference type="ARBA" id="ARBA00023012"/>
    </source>
</evidence>
<evidence type="ECO:0000259" key="13">
    <source>
        <dbReference type="PROSITE" id="PS50885"/>
    </source>
</evidence>
<dbReference type="SUPFAM" id="SSF47384">
    <property type="entry name" value="Homodimeric domain of signal transducing histidine kinase"/>
    <property type="match status" value="1"/>
</dbReference>
<keyword evidence="8 14" id="KW-0418">Kinase</keyword>
<evidence type="ECO:0000256" key="6">
    <source>
        <dbReference type="ARBA" id="ARBA00022679"/>
    </source>
</evidence>
<evidence type="ECO:0000256" key="7">
    <source>
        <dbReference type="ARBA" id="ARBA00022692"/>
    </source>
</evidence>
<protein>
    <recommendedName>
        <fullName evidence="4">histidine kinase</fullName>
        <ecNumber evidence="4">2.7.13.3</ecNumber>
    </recommendedName>
</protein>
<dbReference type="SUPFAM" id="SSF55874">
    <property type="entry name" value="ATPase domain of HSP90 chaperone/DNA topoisomerase II/histidine kinase"/>
    <property type="match status" value="1"/>
</dbReference>
<comment type="subcellular location">
    <subcellularLocation>
        <location evidence="3">Cell membrane</location>
    </subcellularLocation>
</comment>
<keyword evidence="5" id="KW-0597">Phosphoprotein</keyword>
<dbReference type="PANTHER" id="PTHR45436">
    <property type="entry name" value="SENSOR HISTIDINE KINASE YKOH"/>
    <property type="match status" value="1"/>
</dbReference>
<dbReference type="SUPFAM" id="SSF158472">
    <property type="entry name" value="HAMP domain-like"/>
    <property type="match status" value="1"/>
</dbReference>
<dbReference type="FunFam" id="3.30.565.10:FF:000006">
    <property type="entry name" value="Sensor histidine kinase WalK"/>
    <property type="match status" value="1"/>
</dbReference>
<dbReference type="GO" id="GO:0005509">
    <property type="term" value="F:calcium ion binding"/>
    <property type="evidence" value="ECO:0007669"/>
    <property type="project" value="UniProtKB-ARBA"/>
</dbReference>
<dbReference type="PROSITE" id="PS50109">
    <property type="entry name" value="HIS_KIN"/>
    <property type="match status" value="1"/>
</dbReference>
<proteinExistence type="predicted"/>
<evidence type="ECO:0000256" key="3">
    <source>
        <dbReference type="ARBA" id="ARBA00004236"/>
    </source>
</evidence>
<keyword evidence="6" id="KW-0808">Transferase</keyword>
<dbReference type="CDD" id="cd06225">
    <property type="entry name" value="HAMP"/>
    <property type="match status" value="1"/>
</dbReference>
<dbReference type="Pfam" id="PF00672">
    <property type="entry name" value="HAMP"/>
    <property type="match status" value="1"/>
</dbReference>
<dbReference type="Gene3D" id="6.10.340.10">
    <property type="match status" value="1"/>
</dbReference>
<evidence type="ECO:0000313" key="14">
    <source>
        <dbReference type="EMBL" id="GIJ47061.1"/>
    </source>
</evidence>
<evidence type="ECO:0000256" key="11">
    <source>
        <dbReference type="ARBA" id="ARBA00023136"/>
    </source>
</evidence>
<dbReference type="AlphaFoldDB" id="A0A8J3YNI5"/>
<gene>
    <name evidence="14" type="ORF">Val02_39470</name>
</gene>
<dbReference type="Pfam" id="PF02518">
    <property type="entry name" value="HATPase_c"/>
    <property type="match status" value="1"/>
</dbReference>
<evidence type="ECO:0000256" key="8">
    <source>
        <dbReference type="ARBA" id="ARBA00022777"/>
    </source>
</evidence>
<evidence type="ECO:0000259" key="12">
    <source>
        <dbReference type="PROSITE" id="PS50109"/>
    </source>
</evidence>
<evidence type="ECO:0000313" key="15">
    <source>
        <dbReference type="Proteomes" id="UP000619260"/>
    </source>
</evidence>
<dbReference type="SMART" id="SM00304">
    <property type="entry name" value="HAMP"/>
    <property type="match status" value="1"/>
</dbReference>